<feature type="compositionally biased region" description="Low complexity" evidence="8">
    <location>
        <begin position="292"/>
        <end position="320"/>
    </location>
</feature>
<dbReference type="SMART" id="SM00513">
    <property type="entry name" value="SAP"/>
    <property type="match status" value="1"/>
</dbReference>
<feature type="region of interest" description="Disordered" evidence="8">
    <location>
        <begin position="63"/>
        <end position="85"/>
    </location>
</feature>
<dbReference type="Pfam" id="PF03941">
    <property type="entry name" value="INCENP_ARK-bind"/>
    <property type="match status" value="1"/>
</dbReference>
<feature type="compositionally biased region" description="Polar residues" evidence="8">
    <location>
        <begin position="455"/>
        <end position="470"/>
    </location>
</feature>
<keyword evidence="7" id="KW-0539">Nucleus</keyword>
<name>A0ABD3MS10_9STRA</name>
<evidence type="ECO:0000256" key="4">
    <source>
        <dbReference type="ARBA" id="ARBA00022490"/>
    </source>
</evidence>
<sequence>MKKLEGADTAVFALFSNLEESNGSLRGLYEGRLRSRVRDVEGIKRKWEELTGQPVPKKLKTDEFQSQAAAAAAKPPSNSVKSVKTTIKPVTTKPVESIKPAATPAIVETAESISKDVNSLSYNDIRKQLKDRSISCVGKKPELVERLVNAKMKELMREETKRKKEILFGKEYASNGSKETKNEGQKESVVAAGVNMEKESVVPSQKVDDVEMKDVAEKEALVDQKATITAASSAAAKPAPKSALKPSKFALAKAKAASPAKFKLAKFSKDKEPTVDKELPINTTILPKEKISSGSESSKSNSSASGVSKSSCVSGGSNASNPAVMQTTPSFKTAPLAKGDSGVKALEKKKDIMASKESRAAKIAEMRERVKNTKAITSSATKTYSSTSIVTSTASLKSATKPVPGSETKTNPLIAKMREKAAAEKAGAPISTLAAFPKPIVSSTASVSSLKLSTPQIKSSPPKPHQSSLKSMALKQMMDPANKAPVKKEEKPLSPMQTYEMSDREEESSSDEDSDVESVDKPKKTIPDWAQRSNLHRALILQFDDGPNRLDPDKIFGEVETCNLEQIFGDVKSKKRYHKRTSSGNWTKDHVTIAEKLAYKRSMGYNQS</sequence>
<dbReference type="PANTHER" id="PTHR13142:SF1">
    <property type="entry name" value="INNER CENTROMERE PROTEIN"/>
    <property type="match status" value="1"/>
</dbReference>
<comment type="subcellular location">
    <subcellularLocation>
        <location evidence="2">Cytoplasm</location>
        <location evidence="2">Cytoskeleton</location>
        <location evidence="2">Spindle</location>
    </subcellularLocation>
    <subcellularLocation>
        <location evidence="1">Nucleus</location>
    </subcellularLocation>
</comment>
<evidence type="ECO:0000313" key="11">
    <source>
        <dbReference type="Proteomes" id="UP001530400"/>
    </source>
</evidence>
<feature type="region of interest" description="Disordered" evidence="8">
    <location>
        <begin position="256"/>
        <end position="360"/>
    </location>
</feature>
<dbReference type="PROSITE" id="PS50800">
    <property type="entry name" value="SAP"/>
    <property type="match status" value="1"/>
</dbReference>
<evidence type="ECO:0000259" key="9">
    <source>
        <dbReference type="PROSITE" id="PS50800"/>
    </source>
</evidence>
<feature type="compositionally biased region" description="Low complexity" evidence="8">
    <location>
        <begin position="444"/>
        <end position="454"/>
    </location>
</feature>
<evidence type="ECO:0000313" key="10">
    <source>
        <dbReference type="EMBL" id="KAL3765698.1"/>
    </source>
</evidence>
<feature type="region of interest" description="Disordered" evidence="8">
    <location>
        <begin position="444"/>
        <end position="531"/>
    </location>
</feature>
<evidence type="ECO:0000256" key="8">
    <source>
        <dbReference type="SAM" id="MobiDB-lite"/>
    </source>
</evidence>
<dbReference type="InterPro" id="IPR003034">
    <property type="entry name" value="SAP_dom"/>
</dbReference>
<organism evidence="10 11">
    <name type="scientific">Cyclotella atomus</name>
    <dbReference type="NCBI Taxonomy" id="382360"/>
    <lineage>
        <taxon>Eukaryota</taxon>
        <taxon>Sar</taxon>
        <taxon>Stramenopiles</taxon>
        <taxon>Ochrophyta</taxon>
        <taxon>Bacillariophyta</taxon>
        <taxon>Coscinodiscophyceae</taxon>
        <taxon>Thalassiosirophycidae</taxon>
        <taxon>Stephanodiscales</taxon>
        <taxon>Stephanodiscaceae</taxon>
        <taxon>Cyclotella</taxon>
    </lineage>
</organism>
<dbReference type="SUPFAM" id="SSF68906">
    <property type="entry name" value="SAP domain"/>
    <property type="match status" value="1"/>
</dbReference>
<feature type="domain" description="SAP" evidence="9">
    <location>
        <begin position="117"/>
        <end position="151"/>
    </location>
</feature>
<feature type="compositionally biased region" description="Acidic residues" evidence="8">
    <location>
        <begin position="503"/>
        <end position="517"/>
    </location>
</feature>
<dbReference type="PANTHER" id="PTHR13142">
    <property type="entry name" value="INNER CENTROMERE PROTEIN"/>
    <property type="match status" value="1"/>
</dbReference>
<evidence type="ECO:0000256" key="5">
    <source>
        <dbReference type="ARBA" id="ARBA00022829"/>
    </source>
</evidence>
<evidence type="ECO:0000256" key="2">
    <source>
        <dbReference type="ARBA" id="ARBA00004186"/>
    </source>
</evidence>
<feature type="compositionally biased region" description="Polar residues" evidence="8">
    <location>
        <begin position="321"/>
        <end position="331"/>
    </location>
</feature>
<proteinExistence type="inferred from homology"/>
<accession>A0ABD3MS10</accession>
<feature type="compositionally biased region" description="Low complexity" evidence="8">
    <location>
        <begin position="68"/>
        <end position="85"/>
    </location>
</feature>
<dbReference type="Gene3D" id="1.10.720.30">
    <property type="entry name" value="SAP domain"/>
    <property type="match status" value="1"/>
</dbReference>
<feature type="region of interest" description="Disordered" evidence="8">
    <location>
        <begin position="174"/>
        <end position="195"/>
    </location>
</feature>
<keyword evidence="5" id="KW-0159">Chromosome partition</keyword>
<keyword evidence="6" id="KW-0206">Cytoskeleton</keyword>
<evidence type="ECO:0000256" key="7">
    <source>
        <dbReference type="ARBA" id="ARBA00023242"/>
    </source>
</evidence>
<comment type="similarity">
    <text evidence="3">Belongs to the INCENP family.</text>
</comment>
<evidence type="ECO:0000256" key="3">
    <source>
        <dbReference type="ARBA" id="ARBA00010042"/>
    </source>
</evidence>
<gene>
    <name evidence="10" type="ORF">ACHAWO_007076</name>
</gene>
<feature type="compositionally biased region" description="Basic and acidic residues" evidence="8">
    <location>
        <begin position="345"/>
        <end position="360"/>
    </location>
</feature>
<dbReference type="InterPro" id="IPR036361">
    <property type="entry name" value="SAP_dom_sf"/>
</dbReference>
<dbReference type="GO" id="GO:0007059">
    <property type="term" value="P:chromosome segregation"/>
    <property type="evidence" value="ECO:0007669"/>
    <property type="project" value="UniProtKB-KW"/>
</dbReference>
<dbReference type="InterPro" id="IPR005635">
    <property type="entry name" value="Inner_centromere_prot_ARK-bd"/>
</dbReference>
<dbReference type="Gene3D" id="6.10.250.2990">
    <property type="match status" value="1"/>
</dbReference>
<feature type="region of interest" description="Disordered" evidence="8">
    <location>
        <begin position="391"/>
        <end position="413"/>
    </location>
</feature>
<dbReference type="GO" id="GO:0005634">
    <property type="term" value="C:nucleus"/>
    <property type="evidence" value="ECO:0007669"/>
    <property type="project" value="UniProtKB-SubCell"/>
</dbReference>
<reference evidence="10 11" key="1">
    <citation type="submission" date="2024-10" db="EMBL/GenBank/DDBJ databases">
        <title>Updated reference genomes for cyclostephanoid diatoms.</title>
        <authorList>
            <person name="Roberts W.R."/>
            <person name="Alverson A.J."/>
        </authorList>
    </citation>
    <scope>NUCLEOTIDE SEQUENCE [LARGE SCALE GENOMIC DNA]</scope>
    <source>
        <strain evidence="10 11">AJA010-31</strain>
    </source>
</reference>
<evidence type="ECO:0000256" key="1">
    <source>
        <dbReference type="ARBA" id="ARBA00004123"/>
    </source>
</evidence>
<dbReference type="Pfam" id="PF02037">
    <property type="entry name" value="SAP"/>
    <property type="match status" value="1"/>
</dbReference>
<dbReference type="GO" id="GO:0005819">
    <property type="term" value="C:spindle"/>
    <property type="evidence" value="ECO:0007669"/>
    <property type="project" value="UniProtKB-SubCell"/>
</dbReference>
<comment type="caution">
    <text evidence="10">The sequence shown here is derived from an EMBL/GenBank/DDBJ whole genome shotgun (WGS) entry which is preliminary data.</text>
</comment>
<dbReference type="AlphaFoldDB" id="A0ABD3MS10"/>
<dbReference type="EMBL" id="JALLPJ020001397">
    <property type="protein sequence ID" value="KAL3765698.1"/>
    <property type="molecule type" value="Genomic_DNA"/>
</dbReference>
<keyword evidence="4" id="KW-0963">Cytoplasm</keyword>
<evidence type="ECO:0000256" key="6">
    <source>
        <dbReference type="ARBA" id="ARBA00023212"/>
    </source>
</evidence>
<dbReference type="Proteomes" id="UP001530400">
    <property type="component" value="Unassembled WGS sequence"/>
</dbReference>
<keyword evidence="11" id="KW-1185">Reference proteome</keyword>
<feature type="compositionally biased region" description="Basic and acidic residues" evidence="8">
    <location>
        <begin position="267"/>
        <end position="279"/>
    </location>
</feature>
<protein>
    <recommendedName>
        <fullName evidence="9">SAP domain-containing protein</fullName>
    </recommendedName>
</protein>